<accession>A0ABS5RUN0</accession>
<gene>
    <name evidence="1" type="ORF">JYU29_08425</name>
</gene>
<evidence type="ECO:0000313" key="1">
    <source>
        <dbReference type="EMBL" id="MBS9720709.1"/>
    </source>
</evidence>
<proteinExistence type="predicted"/>
<name>A0ABS5RUN0_9HYPH</name>
<dbReference type="Proteomes" id="UP001297272">
    <property type="component" value="Unassembled WGS sequence"/>
</dbReference>
<dbReference type="EMBL" id="JAFMNX010000002">
    <property type="protein sequence ID" value="MBS9720709.1"/>
    <property type="molecule type" value="Genomic_DNA"/>
</dbReference>
<protein>
    <submittedName>
        <fullName evidence="1">Uncharacterized protein</fullName>
    </submittedName>
</protein>
<comment type="caution">
    <text evidence="1">The sequence shown here is derived from an EMBL/GenBank/DDBJ whole genome shotgun (WGS) entry which is preliminary data.</text>
</comment>
<reference evidence="1 2" key="1">
    <citation type="submission" date="2021-03" db="EMBL/GenBank/DDBJ databases">
        <title>Tianweitania aestuarii sp. nov., isolated from a tidal flat.</title>
        <authorList>
            <person name="Park S."/>
            <person name="Yoon J.-H."/>
        </authorList>
    </citation>
    <scope>NUCLEOTIDE SEQUENCE [LARGE SCALE GENOMIC DNA]</scope>
    <source>
        <strain evidence="1 2">BSSL-BM11</strain>
    </source>
</reference>
<evidence type="ECO:0000313" key="2">
    <source>
        <dbReference type="Proteomes" id="UP001297272"/>
    </source>
</evidence>
<sequence length="72" mass="7706">MPPAADGVPDTSQGDLVDGRPLAKILLQKLRILVPSRDRCAGSPLGHGDHNETSEYATAFMAFTDDDEEHSA</sequence>
<dbReference type="RefSeq" id="WP_213984376.1">
    <property type="nucleotide sequence ID" value="NZ_JAFMNX010000002.1"/>
</dbReference>
<keyword evidence="2" id="KW-1185">Reference proteome</keyword>
<organism evidence="1 2">
    <name type="scientific">Tianweitania aestuarii</name>
    <dbReference type="NCBI Taxonomy" id="2814886"/>
    <lineage>
        <taxon>Bacteria</taxon>
        <taxon>Pseudomonadati</taxon>
        <taxon>Pseudomonadota</taxon>
        <taxon>Alphaproteobacteria</taxon>
        <taxon>Hyphomicrobiales</taxon>
        <taxon>Phyllobacteriaceae</taxon>
        <taxon>Tianweitania</taxon>
    </lineage>
</organism>